<dbReference type="OrthoDB" id="295078at2759"/>
<sequence>MAQYEAAQVQERNAEDPLERAKKDTRELMGTVMRLERENDQLAHELINGKIQLRSELDNAEDMNELQQKEIARLNCLVIDAEDETKRLRDEASMVKELCRNMENETRRIEESKSQYKQINLQLEKRLEIMTAKLHSVQNGLCKACKFPPDGDTAQSNCQTNPDEEKIKMLELELARTKLALVEKECYTQELLHQLNLASQGDQASKNSWLSKTTKSLGTMVGVGSSFERRTSGSASSVARNSFSNSKDTGVEREPSNSSHDLS</sequence>
<organism evidence="2 3">
    <name type="scientific">Ramazzottius varieornatus</name>
    <name type="common">Water bear</name>
    <name type="synonym">Tardigrade</name>
    <dbReference type="NCBI Taxonomy" id="947166"/>
    <lineage>
        <taxon>Eukaryota</taxon>
        <taxon>Metazoa</taxon>
        <taxon>Ecdysozoa</taxon>
        <taxon>Tardigrada</taxon>
        <taxon>Eutardigrada</taxon>
        <taxon>Parachela</taxon>
        <taxon>Hypsibioidea</taxon>
        <taxon>Ramazzottiidae</taxon>
        <taxon>Ramazzottius</taxon>
    </lineage>
</organism>
<feature type="region of interest" description="Disordered" evidence="1">
    <location>
        <begin position="1"/>
        <end position="22"/>
    </location>
</feature>
<reference evidence="2 3" key="1">
    <citation type="journal article" date="2016" name="Nat. Commun.">
        <title>Extremotolerant tardigrade genome and improved radiotolerance of human cultured cells by tardigrade-unique protein.</title>
        <authorList>
            <person name="Hashimoto T."/>
            <person name="Horikawa D.D."/>
            <person name="Saito Y."/>
            <person name="Kuwahara H."/>
            <person name="Kozuka-Hata H."/>
            <person name="Shin-I T."/>
            <person name="Minakuchi Y."/>
            <person name="Ohishi K."/>
            <person name="Motoyama A."/>
            <person name="Aizu T."/>
            <person name="Enomoto A."/>
            <person name="Kondo K."/>
            <person name="Tanaka S."/>
            <person name="Hara Y."/>
            <person name="Koshikawa S."/>
            <person name="Sagara H."/>
            <person name="Miura T."/>
            <person name="Yokobori S."/>
            <person name="Miyagawa K."/>
            <person name="Suzuki Y."/>
            <person name="Kubo T."/>
            <person name="Oyama M."/>
            <person name="Kohara Y."/>
            <person name="Fujiyama A."/>
            <person name="Arakawa K."/>
            <person name="Katayama T."/>
            <person name="Toyoda A."/>
            <person name="Kunieda T."/>
        </authorList>
    </citation>
    <scope>NUCLEOTIDE SEQUENCE [LARGE SCALE GENOMIC DNA]</scope>
    <source>
        <strain evidence="2 3">YOKOZUNA-1</strain>
    </source>
</reference>
<dbReference type="EMBL" id="BDGG01000002">
    <property type="protein sequence ID" value="GAU93992.1"/>
    <property type="molecule type" value="Genomic_DNA"/>
</dbReference>
<gene>
    <name evidence="2" type="primary">RvY_05841-1</name>
    <name evidence="2" type="synonym">RvY_05841.1</name>
    <name evidence="2" type="ORF">RvY_05841</name>
</gene>
<dbReference type="STRING" id="947166.A0A1D1V213"/>
<comment type="caution">
    <text evidence="2">The sequence shown here is derived from an EMBL/GenBank/DDBJ whole genome shotgun (WGS) entry which is preliminary data.</text>
</comment>
<dbReference type="PANTHER" id="PTHR47728:SF1">
    <property type="entry name" value="RAB GTPASE ACTIVATING PROTEIN 1 LIKE"/>
    <property type="match status" value="1"/>
</dbReference>
<evidence type="ECO:0000256" key="1">
    <source>
        <dbReference type="SAM" id="MobiDB-lite"/>
    </source>
</evidence>
<protein>
    <submittedName>
        <fullName evidence="2">Uncharacterized protein</fullName>
    </submittedName>
</protein>
<name>A0A1D1V213_RAMVA</name>
<dbReference type="Proteomes" id="UP000186922">
    <property type="component" value="Unassembled WGS sequence"/>
</dbReference>
<evidence type="ECO:0000313" key="3">
    <source>
        <dbReference type="Proteomes" id="UP000186922"/>
    </source>
</evidence>
<feature type="region of interest" description="Disordered" evidence="1">
    <location>
        <begin position="223"/>
        <end position="263"/>
    </location>
</feature>
<dbReference type="PANTHER" id="PTHR47728">
    <property type="entry name" value="RAB GTPASE-ACTIVATING PROTEIN 1-LIKE"/>
    <property type="match status" value="1"/>
</dbReference>
<keyword evidence="3" id="KW-1185">Reference proteome</keyword>
<feature type="compositionally biased region" description="Polar residues" evidence="1">
    <location>
        <begin position="232"/>
        <end position="248"/>
    </location>
</feature>
<dbReference type="AlphaFoldDB" id="A0A1D1V213"/>
<evidence type="ECO:0000313" key="2">
    <source>
        <dbReference type="EMBL" id="GAU93992.1"/>
    </source>
</evidence>
<proteinExistence type="predicted"/>
<accession>A0A1D1V213</accession>
<feature type="compositionally biased region" description="Basic and acidic residues" evidence="1">
    <location>
        <begin position="12"/>
        <end position="22"/>
    </location>
</feature>